<keyword evidence="13" id="KW-1185">Reference proteome</keyword>
<dbReference type="Proteomes" id="UP001150907">
    <property type="component" value="Unassembled WGS sequence"/>
</dbReference>
<evidence type="ECO:0000256" key="7">
    <source>
        <dbReference type="ARBA" id="ARBA00023242"/>
    </source>
</evidence>
<keyword evidence="6 9" id="KW-0804">Transcription</keyword>
<evidence type="ECO:0000256" key="6">
    <source>
        <dbReference type="ARBA" id="ARBA00023163"/>
    </source>
</evidence>
<gene>
    <name evidence="12" type="primary">RGR1</name>
    <name evidence="12" type="ORF">H4R26_001031</name>
</gene>
<dbReference type="GO" id="GO:0003712">
    <property type="term" value="F:transcription coregulator activity"/>
    <property type="evidence" value="ECO:0007669"/>
    <property type="project" value="UniProtKB-UniRule"/>
</dbReference>
<dbReference type="EMBL" id="JANBQF010000039">
    <property type="protein sequence ID" value="KAJ2007032.1"/>
    <property type="molecule type" value="Genomic_DNA"/>
</dbReference>
<name>A0A9W8EHB2_9FUNG</name>
<evidence type="ECO:0000256" key="10">
    <source>
        <dbReference type="SAM" id="MobiDB-lite"/>
    </source>
</evidence>
<evidence type="ECO:0000256" key="3">
    <source>
        <dbReference type="ARBA" id="ARBA00019619"/>
    </source>
</evidence>
<keyword evidence="7 9" id="KW-0539">Nucleus</keyword>
<comment type="caution">
    <text evidence="12">The sequence shown here is derived from an EMBL/GenBank/DDBJ whole genome shotgun (WGS) entry which is preliminary data.</text>
</comment>
<feature type="compositionally biased region" description="Low complexity" evidence="10">
    <location>
        <begin position="57"/>
        <end position="83"/>
    </location>
</feature>
<feature type="domain" description="Mediator complex subunit MED14 N-terminal" evidence="11">
    <location>
        <begin position="93"/>
        <end position="280"/>
    </location>
</feature>
<evidence type="ECO:0000256" key="8">
    <source>
        <dbReference type="ARBA" id="ARBA00032007"/>
    </source>
</evidence>
<proteinExistence type="inferred from homology"/>
<dbReference type="InterPro" id="IPR013947">
    <property type="entry name" value="Mediator_Med14"/>
</dbReference>
<keyword evidence="5 9" id="KW-0010">Activator</keyword>
<keyword evidence="4 9" id="KW-0805">Transcription regulation</keyword>
<dbReference type="GO" id="GO:0006357">
    <property type="term" value="P:regulation of transcription by RNA polymerase II"/>
    <property type="evidence" value="ECO:0007669"/>
    <property type="project" value="InterPro"/>
</dbReference>
<sequence>MWSAVQRVPSRQELSASSSGGGRNGVPSMDMNCEAESQQQQQQQARAGGRGLHIHSSRQPGRSRGSSDSDSGGSDAGAGSDAGSELAQITVQMIPLREIVDRLVTFAYTELVTLVDTLPSRGEAERRGEIVKYADHVTELLTQLLVLVRWAKNARAIQKCQNVIAYLDRQNRFFEYSVDSIYAAFLALGGVRVGCSDVGTAVDVLTTGTYRRLPAAVGRAVGPAALRAREARHTLRAVDDIIRERMLRGEAVPAAMRRFAIARGRIVFTVPREFEATLTLLQRGRAVPWHVVSVRVLAGGARRAPELAALAQHVLVGAAGGAAPLAQLFDVLHRQSLGALVEAVARQAAALQRTRWEGALLAELGADRAAVVLRYWTSPRAAAGAGANSVELRIVPLPVPRAIHAPAAGDAAGDAAGADGSADDFRHIELLRRDLIPKVGIAVSWTAHAGLAAPLTWQHTAATAAELGSARLALDAAAVDTAQLLRQATWLHANAILAELHAAAGGAAELAYVAPSGRVVDACDAEREAAAPRLRAWYRDAGEGAVDVTVDALSGRLRVRAAPGLAGSAALGDALVAQLAERVNRTPARLAALLADLRAGLALADLDALAERALGLRRQAHSAGGGFPLRVAPHDASMLARDIGGEARAPQRLRFYRVEGTEGAGEWHLMAAMTDRLRFRLVCLAPQPADRLARDVTHVVSLQVDRLFASVARRLAAAAAAAPGPNQPDRSPSALAEAMLAGRTAIALDYVNALAAACRARLAVRALQEQLARRQIPYAFRLPPFSTSPHGPRAAVSQELSVVGIDRMGLYELDEQVPVLHVPVAALMRAAPVNWRVAARAVLPDEARRMVSVRVAADELDAPPRAAPAPARRTLHVGRHVVPCHVVASVPVALDGLPLPVAQAYADAVYFGAHAARDGGYHRAATATQETDAAAAAGYTKVVLVYRRVARALQSLIRDWAELHLMTHVARHMHAWEQRALRRVMASTIAYYPFSPGPYTAAADAAGVARPAYARQSAEIVVQCIGSCFLSISCCVPPPRDAEDIESAADAPSELAYHMTLADVDPKTGQTVCIASTWPCSSPTHASAAGVSPSLSRWLRTLQARLNLTANPLAVLSILVQLMPLRHILASISSAPTAITRSLQPPSLALALDSAPPSNCDQPHLFLNKLVSLSKGDVGQAFESVRGLHVMHMYTAADNMRLVFNSHYVVDLRLVSTELFHITDAVGAARATGDGSPQLISRAKQQQQQQQQNQPPPFGNAPEPLVTAATEPIPLFADWLEAMARGMRFDWDKLEKWMAAFYTRTDPGNNESSGEASCTATTLDADKRERTRSFRRNLHRLRPGASQIEQYMDRIREITSKQTSARAPTFVVLPPAGVLCTKFHLIPVLRSLMQWLVQSVNVRDLLESAIARTQELTEPSTGLPKDSLFCIKEKLVFTERQADSSGRQVMIVGFTGARDSVRCEFLMQVGVTTESASSQQPAATAASTEPVDELGNMALMSDLYSVPSNLMRVDLDVRIVPMNRPPNGITDAAAAYLIAAFKRQPTDIRQRAGVLVRILSLPPQLVMDIVDIGKRLEDKAGTCALIDGYEHAIRVNAAEAKVTLSMRFSDGAVPPQWTRVGMDYMLLSGTAKVVWVADSLECSTAPSPPPPQLDDGSCTPASTALTSKWSALVQDVVAALDAETAFTRDMGKSGKSRWFDLVSRLCERAARQDPGAAK</sequence>
<comment type="function">
    <text evidence="9">Component of the Mediator complex, a coactivator involved in the regulated transcription of nearly all RNA polymerase II-dependent genes. Mediator functions as a bridge to convey information from gene-specific regulatory proteins to the basal RNA polymerase II transcription machinery. Mediator is recruited to promoters by direct interactions with regulatory proteins and serves as a scaffold for the assembly of a functional preinitiation complex with RNA polymerase II and the general transcription factors.</text>
</comment>
<evidence type="ECO:0000313" key="13">
    <source>
        <dbReference type="Proteomes" id="UP001150907"/>
    </source>
</evidence>
<comment type="subunit">
    <text evidence="9">Component of the Mediator complex.</text>
</comment>
<evidence type="ECO:0000313" key="12">
    <source>
        <dbReference type="EMBL" id="KAJ2007032.1"/>
    </source>
</evidence>
<comment type="subcellular location">
    <subcellularLocation>
        <location evidence="1 9">Nucleus</location>
    </subcellularLocation>
</comment>
<evidence type="ECO:0000256" key="1">
    <source>
        <dbReference type="ARBA" id="ARBA00004123"/>
    </source>
</evidence>
<evidence type="ECO:0000256" key="5">
    <source>
        <dbReference type="ARBA" id="ARBA00023159"/>
    </source>
</evidence>
<dbReference type="GO" id="GO:0070847">
    <property type="term" value="C:core mediator complex"/>
    <property type="evidence" value="ECO:0007669"/>
    <property type="project" value="TreeGrafter"/>
</dbReference>
<evidence type="ECO:0000256" key="2">
    <source>
        <dbReference type="ARBA" id="ARBA00007813"/>
    </source>
</evidence>
<reference evidence="12" key="1">
    <citation type="submission" date="2022-07" db="EMBL/GenBank/DDBJ databases">
        <title>Phylogenomic reconstructions and comparative analyses of Kickxellomycotina fungi.</title>
        <authorList>
            <person name="Reynolds N.K."/>
            <person name="Stajich J.E."/>
            <person name="Barry K."/>
            <person name="Grigoriev I.V."/>
            <person name="Crous P."/>
            <person name="Smith M.E."/>
        </authorList>
    </citation>
    <scope>NUCLEOTIDE SEQUENCE</scope>
    <source>
        <strain evidence="12">IMI 214461</strain>
    </source>
</reference>
<evidence type="ECO:0000259" key="11">
    <source>
        <dbReference type="Pfam" id="PF08638"/>
    </source>
</evidence>
<evidence type="ECO:0000256" key="4">
    <source>
        <dbReference type="ARBA" id="ARBA00023015"/>
    </source>
</evidence>
<dbReference type="OrthoDB" id="205099at2759"/>
<accession>A0A9W8EHB2</accession>
<dbReference type="InterPro" id="IPR055122">
    <property type="entry name" value="Med14_N"/>
</dbReference>
<dbReference type="PANTHER" id="PTHR12809">
    <property type="entry name" value="MEDIATOR COMPLEX SUBUNIT"/>
    <property type="match status" value="1"/>
</dbReference>
<protein>
    <recommendedName>
        <fullName evidence="3 9">Mediator of RNA polymerase II transcription subunit 14</fullName>
    </recommendedName>
    <alternativeName>
        <fullName evidence="8 9">Mediator complex subunit 14</fullName>
    </alternativeName>
</protein>
<dbReference type="GO" id="GO:0016592">
    <property type="term" value="C:mediator complex"/>
    <property type="evidence" value="ECO:0007669"/>
    <property type="project" value="UniProtKB-UniRule"/>
</dbReference>
<feature type="region of interest" description="Disordered" evidence="10">
    <location>
        <begin position="1231"/>
        <end position="1265"/>
    </location>
</feature>
<dbReference type="PANTHER" id="PTHR12809:SF2">
    <property type="entry name" value="MEDIATOR OF RNA POLYMERASE II TRANSCRIPTION SUBUNIT 14"/>
    <property type="match status" value="1"/>
</dbReference>
<evidence type="ECO:0000256" key="9">
    <source>
        <dbReference type="RuleBase" id="RU365082"/>
    </source>
</evidence>
<organism evidence="12 13">
    <name type="scientific">Coemansia thaxteri</name>
    <dbReference type="NCBI Taxonomy" id="2663907"/>
    <lineage>
        <taxon>Eukaryota</taxon>
        <taxon>Fungi</taxon>
        <taxon>Fungi incertae sedis</taxon>
        <taxon>Zoopagomycota</taxon>
        <taxon>Kickxellomycotina</taxon>
        <taxon>Kickxellomycetes</taxon>
        <taxon>Kickxellales</taxon>
        <taxon>Kickxellaceae</taxon>
        <taxon>Coemansia</taxon>
    </lineage>
</organism>
<comment type="similarity">
    <text evidence="2 9">Belongs to the Mediator complex subunit 14 family.</text>
</comment>
<feature type="region of interest" description="Disordered" evidence="10">
    <location>
        <begin position="1"/>
        <end position="83"/>
    </location>
</feature>
<dbReference type="Pfam" id="PF08638">
    <property type="entry name" value="Med14"/>
    <property type="match status" value="1"/>
</dbReference>